<dbReference type="AlphaFoldDB" id="A0AAV2E5H1"/>
<evidence type="ECO:0008006" key="3">
    <source>
        <dbReference type="Google" id="ProtNLM"/>
    </source>
</evidence>
<organism evidence="1 2">
    <name type="scientific">Linum trigynum</name>
    <dbReference type="NCBI Taxonomy" id="586398"/>
    <lineage>
        <taxon>Eukaryota</taxon>
        <taxon>Viridiplantae</taxon>
        <taxon>Streptophyta</taxon>
        <taxon>Embryophyta</taxon>
        <taxon>Tracheophyta</taxon>
        <taxon>Spermatophyta</taxon>
        <taxon>Magnoliopsida</taxon>
        <taxon>eudicotyledons</taxon>
        <taxon>Gunneridae</taxon>
        <taxon>Pentapetalae</taxon>
        <taxon>rosids</taxon>
        <taxon>fabids</taxon>
        <taxon>Malpighiales</taxon>
        <taxon>Linaceae</taxon>
        <taxon>Linum</taxon>
    </lineage>
</organism>
<accession>A0AAV2E5H1</accession>
<reference evidence="1 2" key="1">
    <citation type="submission" date="2024-04" db="EMBL/GenBank/DDBJ databases">
        <authorList>
            <person name="Fracassetti M."/>
        </authorList>
    </citation>
    <scope>NUCLEOTIDE SEQUENCE [LARGE SCALE GENOMIC DNA]</scope>
</reference>
<dbReference type="Proteomes" id="UP001497516">
    <property type="component" value="Chromosome 4"/>
</dbReference>
<dbReference type="EMBL" id="OZ034817">
    <property type="protein sequence ID" value="CAL1381183.1"/>
    <property type="molecule type" value="Genomic_DNA"/>
</dbReference>
<name>A0AAV2E5H1_9ROSI</name>
<gene>
    <name evidence="1" type="ORF">LTRI10_LOCUS22581</name>
</gene>
<evidence type="ECO:0000313" key="2">
    <source>
        <dbReference type="Proteomes" id="UP001497516"/>
    </source>
</evidence>
<proteinExistence type="predicted"/>
<protein>
    <recommendedName>
        <fullName evidence="3">Protein FAR1-RELATED SEQUENCE</fullName>
    </recommendedName>
</protein>
<evidence type="ECO:0000313" key="1">
    <source>
        <dbReference type="EMBL" id="CAL1381183.1"/>
    </source>
</evidence>
<sequence>METTHTEAKGMRSFVNRKYDAHHHMKQIYNETSKIRLERLGGIKPMRWTLIEAQHLGYFVECEYDDERHANRLFFCHPELIRMLSAWYFVILIDSTYKTNKYKQPLVQLIGVTPVKKNFNIGLRWSQTKRRRHMLGF</sequence>
<keyword evidence="2" id="KW-1185">Reference proteome</keyword>